<keyword evidence="4" id="KW-1185">Reference proteome</keyword>
<name>A0AA88HHV7_ARTSF</name>
<dbReference type="GO" id="GO:0017080">
    <property type="term" value="F:sodium channel regulator activity"/>
    <property type="evidence" value="ECO:0007669"/>
    <property type="project" value="TreeGrafter"/>
</dbReference>
<proteinExistence type="predicted"/>
<sequence>MMARGEKEEAEVPLATLLALLPPRKRPPHLEQKLTPRIIANYFATGLATFLLSVSIVLLAILTPIWGEPAVTSLLANFVPEPVTCVTSRVETLSGFGINNPCIKASCRQACTVELYKCKQIYVNVSLKSWHDFNSSLAPLYNVLLLPTSATTKNPFNFGELVFEVRGKRSADQQPTAMKQRGRGRHEERRSYKTKQVSSTTQVPIKIEKWSITETVAWNYTNFLLLPNVKGCGYPPTVNCSVFYSFSSFVGSAYPCYVSQRDPTYAVTTFSERNALFNIYVCLVTPGLTALLSSAYLIAKHFPKSCFWRKDRIYEAIGVVPDAFCEEKQNVGLTSNGVNR</sequence>
<keyword evidence="2" id="KW-1133">Transmembrane helix</keyword>
<feature type="transmembrane region" description="Helical" evidence="2">
    <location>
        <begin position="42"/>
        <end position="66"/>
    </location>
</feature>
<evidence type="ECO:0000256" key="1">
    <source>
        <dbReference type="SAM" id="MobiDB-lite"/>
    </source>
</evidence>
<feature type="region of interest" description="Disordered" evidence="1">
    <location>
        <begin position="169"/>
        <end position="194"/>
    </location>
</feature>
<accession>A0AA88HHV7</accession>
<evidence type="ECO:0000313" key="4">
    <source>
        <dbReference type="Proteomes" id="UP001187531"/>
    </source>
</evidence>
<dbReference type="GO" id="GO:0002028">
    <property type="term" value="P:regulation of sodium ion transport"/>
    <property type="evidence" value="ECO:0007669"/>
    <property type="project" value="TreeGrafter"/>
</dbReference>
<organism evidence="3 4">
    <name type="scientific">Artemia franciscana</name>
    <name type="common">Brine shrimp</name>
    <name type="synonym">Artemia sanfranciscana</name>
    <dbReference type="NCBI Taxonomy" id="6661"/>
    <lineage>
        <taxon>Eukaryota</taxon>
        <taxon>Metazoa</taxon>
        <taxon>Ecdysozoa</taxon>
        <taxon>Arthropoda</taxon>
        <taxon>Crustacea</taxon>
        <taxon>Branchiopoda</taxon>
        <taxon>Anostraca</taxon>
        <taxon>Artemiidae</taxon>
        <taxon>Artemia</taxon>
    </lineage>
</organism>
<dbReference type="EMBL" id="JAVRJZ010000020">
    <property type="protein sequence ID" value="KAK2705457.1"/>
    <property type="molecule type" value="Genomic_DNA"/>
</dbReference>
<dbReference type="PANTHER" id="PTHR12335:SF6">
    <property type="entry name" value="PROTEIN TIPE"/>
    <property type="match status" value="1"/>
</dbReference>
<evidence type="ECO:0000313" key="3">
    <source>
        <dbReference type="EMBL" id="KAK2705457.1"/>
    </source>
</evidence>
<dbReference type="GO" id="GO:0005886">
    <property type="term" value="C:plasma membrane"/>
    <property type="evidence" value="ECO:0007669"/>
    <property type="project" value="TreeGrafter"/>
</dbReference>
<comment type="caution">
    <text evidence="3">The sequence shown here is derived from an EMBL/GenBank/DDBJ whole genome shotgun (WGS) entry which is preliminary data.</text>
</comment>
<dbReference type="PANTHER" id="PTHR12335">
    <property type="entry name" value="TIPE PROTEIN TEMPERATURE-INDUCED PARALYTIC E"/>
    <property type="match status" value="1"/>
</dbReference>
<protein>
    <recommendedName>
        <fullName evidence="5">Protein tipE</fullName>
    </recommendedName>
</protein>
<evidence type="ECO:0008006" key="5">
    <source>
        <dbReference type="Google" id="ProtNLM"/>
    </source>
</evidence>
<dbReference type="AlphaFoldDB" id="A0AA88HHV7"/>
<evidence type="ECO:0000256" key="2">
    <source>
        <dbReference type="SAM" id="Phobius"/>
    </source>
</evidence>
<keyword evidence="2" id="KW-0472">Membrane</keyword>
<dbReference type="Proteomes" id="UP001187531">
    <property type="component" value="Unassembled WGS sequence"/>
</dbReference>
<reference evidence="3" key="1">
    <citation type="submission" date="2023-07" db="EMBL/GenBank/DDBJ databases">
        <title>Chromosome-level genome assembly of Artemia franciscana.</title>
        <authorList>
            <person name="Jo E."/>
        </authorList>
    </citation>
    <scope>NUCLEOTIDE SEQUENCE</scope>
    <source>
        <tissue evidence="3">Whole body</tissue>
    </source>
</reference>
<dbReference type="InterPro" id="IPR031578">
    <property type="entry name" value="TipE"/>
</dbReference>
<feature type="transmembrane region" description="Helical" evidence="2">
    <location>
        <begin position="277"/>
        <end position="299"/>
    </location>
</feature>
<dbReference type="Pfam" id="PF16972">
    <property type="entry name" value="TipE"/>
    <property type="match status" value="2"/>
</dbReference>
<keyword evidence="2" id="KW-0812">Transmembrane</keyword>
<gene>
    <name evidence="3" type="ORF">QYM36_015745</name>
</gene>